<dbReference type="EMBL" id="CAAALY010076938">
    <property type="protein sequence ID" value="VEL25910.1"/>
    <property type="molecule type" value="Genomic_DNA"/>
</dbReference>
<organism evidence="1 2">
    <name type="scientific">Protopolystoma xenopodis</name>
    <dbReference type="NCBI Taxonomy" id="117903"/>
    <lineage>
        <taxon>Eukaryota</taxon>
        <taxon>Metazoa</taxon>
        <taxon>Spiralia</taxon>
        <taxon>Lophotrochozoa</taxon>
        <taxon>Platyhelminthes</taxon>
        <taxon>Monogenea</taxon>
        <taxon>Polyopisthocotylea</taxon>
        <taxon>Polystomatidea</taxon>
        <taxon>Polystomatidae</taxon>
        <taxon>Protopolystoma</taxon>
    </lineage>
</organism>
<name>A0A3S5AUV8_9PLAT</name>
<reference evidence="1" key="1">
    <citation type="submission" date="2018-11" db="EMBL/GenBank/DDBJ databases">
        <authorList>
            <consortium name="Pathogen Informatics"/>
        </authorList>
    </citation>
    <scope>NUCLEOTIDE SEQUENCE</scope>
</reference>
<sequence length="57" mass="6366">MASSQKLVVYASPALRCVQTAYALLVGLEMVGFCAQTRRESSFDESFYLLLSWLCVL</sequence>
<keyword evidence="2" id="KW-1185">Reference proteome</keyword>
<comment type="caution">
    <text evidence="1">The sequence shown here is derived from an EMBL/GenBank/DDBJ whole genome shotgun (WGS) entry which is preliminary data.</text>
</comment>
<dbReference type="OrthoDB" id="414418at2759"/>
<accession>A0A3S5AUV8</accession>
<gene>
    <name evidence="1" type="ORF">PXEA_LOCUS19350</name>
</gene>
<proteinExistence type="predicted"/>
<evidence type="ECO:0000313" key="1">
    <source>
        <dbReference type="EMBL" id="VEL25910.1"/>
    </source>
</evidence>
<evidence type="ECO:0000313" key="2">
    <source>
        <dbReference type="Proteomes" id="UP000784294"/>
    </source>
</evidence>
<dbReference type="AlphaFoldDB" id="A0A3S5AUV8"/>
<protein>
    <submittedName>
        <fullName evidence="1">Uncharacterized protein</fullName>
    </submittedName>
</protein>
<dbReference type="Proteomes" id="UP000784294">
    <property type="component" value="Unassembled WGS sequence"/>
</dbReference>